<comment type="subcellular location">
    <subcellularLocation>
        <location evidence="1">Secreted</location>
    </subcellularLocation>
</comment>
<keyword evidence="2" id="KW-0964">Secreted</keyword>
<evidence type="ECO:0000256" key="1">
    <source>
        <dbReference type="ARBA" id="ARBA00004613"/>
    </source>
</evidence>
<gene>
    <name evidence="4" type="ORF">ASPGLDRAFT_32556</name>
</gene>
<dbReference type="Pfam" id="PF18841">
    <property type="entry name" value="B_solenoid_dext"/>
    <property type="match status" value="1"/>
</dbReference>
<dbReference type="InterPro" id="IPR012334">
    <property type="entry name" value="Pectin_lyas_fold"/>
</dbReference>
<dbReference type="GO" id="GO:0005576">
    <property type="term" value="C:extracellular region"/>
    <property type="evidence" value="ECO:0007669"/>
    <property type="project" value="UniProtKB-SubCell"/>
</dbReference>
<dbReference type="RefSeq" id="XP_022404789.1">
    <property type="nucleotide sequence ID" value="XM_022544190.1"/>
</dbReference>
<dbReference type="STRING" id="1160497.A0A1L9VW33"/>
<reference evidence="5" key="1">
    <citation type="journal article" date="2017" name="Genome Biol.">
        <title>Comparative genomics reveals high biological diversity and specific adaptations in the industrially and medically important fungal genus Aspergillus.</title>
        <authorList>
            <person name="de Vries R.P."/>
            <person name="Riley R."/>
            <person name="Wiebenga A."/>
            <person name="Aguilar-Osorio G."/>
            <person name="Amillis S."/>
            <person name="Uchima C.A."/>
            <person name="Anderluh G."/>
            <person name="Asadollahi M."/>
            <person name="Askin M."/>
            <person name="Barry K."/>
            <person name="Battaglia E."/>
            <person name="Bayram O."/>
            <person name="Benocci T."/>
            <person name="Braus-Stromeyer S.A."/>
            <person name="Caldana C."/>
            <person name="Canovas D."/>
            <person name="Cerqueira G.C."/>
            <person name="Chen F."/>
            <person name="Chen W."/>
            <person name="Choi C."/>
            <person name="Clum A."/>
            <person name="Dos Santos R.A."/>
            <person name="Damasio A.R."/>
            <person name="Diallinas G."/>
            <person name="Emri T."/>
            <person name="Fekete E."/>
            <person name="Flipphi M."/>
            <person name="Freyberg S."/>
            <person name="Gallo A."/>
            <person name="Gournas C."/>
            <person name="Habgood R."/>
            <person name="Hainaut M."/>
            <person name="Harispe M.L."/>
            <person name="Henrissat B."/>
            <person name="Hilden K.S."/>
            <person name="Hope R."/>
            <person name="Hossain A."/>
            <person name="Karabika E."/>
            <person name="Karaffa L."/>
            <person name="Karanyi Z."/>
            <person name="Krasevec N."/>
            <person name="Kuo A."/>
            <person name="Kusch H."/>
            <person name="LaButti K."/>
            <person name="Lagendijk E.L."/>
            <person name="Lapidus A."/>
            <person name="Levasseur A."/>
            <person name="Lindquist E."/>
            <person name="Lipzen A."/>
            <person name="Logrieco A.F."/>
            <person name="MacCabe A."/>
            <person name="Maekelae M.R."/>
            <person name="Malavazi I."/>
            <person name="Melin P."/>
            <person name="Meyer V."/>
            <person name="Mielnichuk N."/>
            <person name="Miskei M."/>
            <person name="Molnar A.P."/>
            <person name="Mule G."/>
            <person name="Ngan C.Y."/>
            <person name="Orejas M."/>
            <person name="Orosz E."/>
            <person name="Ouedraogo J.P."/>
            <person name="Overkamp K.M."/>
            <person name="Park H.-S."/>
            <person name="Perrone G."/>
            <person name="Piumi F."/>
            <person name="Punt P.J."/>
            <person name="Ram A.F."/>
            <person name="Ramon A."/>
            <person name="Rauscher S."/>
            <person name="Record E."/>
            <person name="Riano-Pachon D.M."/>
            <person name="Robert V."/>
            <person name="Roehrig J."/>
            <person name="Ruller R."/>
            <person name="Salamov A."/>
            <person name="Salih N.S."/>
            <person name="Samson R.A."/>
            <person name="Sandor E."/>
            <person name="Sanguinetti M."/>
            <person name="Schuetze T."/>
            <person name="Sepcic K."/>
            <person name="Shelest E."/>
            <person name="Sherlock G."/>
            <person name="Sophianopoulou V."/>
            <person name="Squina F.M."/>
            <person name="Sun H."/>
            <person name="Susca A."/>
            <person name="Todd R.B."/>
            <person name="Tsang A."/>
            <person name="Unkles S.E."/>
            <person name="van de Wiele N."/>
            <person name="van Rossen-Uffink D."/>
            <person name="Oliveira J.V."/>
            <person name="Vesth T.C."/>
            <person name="Visser J."/>
            <person name="Yu J.-H."/>
            <person name="Zhou M."/>
            <person name="Andersen M.R."/>
            <person name="Archer D.B."/>
            <person name="Baker S.E."/>
            <person name="Benoit I."/>
            <person name="Brakhage A.A."/>
            <person name="Braus G.H."/>
            <person name="Fischer R."/>
            <person name="Frisvad J.C."/>
            <person name="Goldman G.H."/>
            <person name="Houbraken J."/>
            <person name="Oakley B."/>
            <person name="Pocsi I."/>
            <person name="Scazzocchio C."/>
            <person name="Seiboth B."/>
            <person name="vanKuyk P.A."/>
            <person name="Wortman J."/>
            <person name="Dyer P.S."/>
            <person name="Grigoriev I.V."/>
        </authorList>
    </citation>
    <scope>NUCLEOTIDE SEQUENCE [LARGE SCALE GENOMIC DNA]</scope>
    <source>
        <strain evidence="5">CBS 516.65</strain>
    </source>
</reference>
<accession>A0A1L9VW33</accession>
<dbReference type="Proteomes" id="UP000184300">
    <property type="component" value="Unassembled WGS sequence"/>
</dbReference>
<evidence type="ECO:0000313" key="4">
    <source>
        <dbReference type="EMBL" id="OJJ88106.1"/>
    </source>
</evidence>
<sequence length="141" mass="15806">MNSNSPLKASGFGILSGEQYVYQANVASGYSNNKSDATSFKMWRREGITAGQSWIIHGITINAQPFNIMGFYGDLENFTVDVADYKQVGAFYTQTESLQIYPNSYVRNVFYHSGGDTIKAYYSNVRAERIVVWKTNNAPVN</sequence>
<evidence type="ECO:0000256" key="3">
    <source>
        <dbReference type="ARBA" id="ARBA00022729"/>
    </source>
</evidence>
<dbReference type="Gene3D" id="2.160.20.10">
    <property type="entry name" value="Single-stranded right-handed beta-helix, Pectin lyase-like"/>
    <property type="match status" value="1"/>
</dbReference>
<protein>
    <submittedName>
        <fullName evidence="4">Uncharacterized protein</fullName>
    </submittedName>
</protein>
<evidence type="ECO:0000256" key="2">
    <source>
        <dbReference type="ARBA" id="ARBA00022525"/>
    </source>
</evidence>
<name>A0A1L9VW33_ASPGL</name>
<dbReference type="InterPro" id="IPR011050">
    <property type="entry name" value="Pectin_lyase_fold/virulence"/>
</dbReference>
<dbReference type="SUPFAM" id="SSF51126">
    <property type="entry name" value="Pectin lyase-like"/>
    <property type="match status" value="1"/>
</dbReference>
<proteinExistence type="predicted"/>
<dbReference type="AlphaFoldDB" id="A0A1L9VW33"/>
<dbReference type="VEuPathDB" id="FungiDB:ASPGLDRAFT_32556"/>
<keyword evidence="3" id="KW-0732">Signal</keyword>
<dbReference type="EMBL" id="KV878890">
    <property type="protein sequence ID" value="OJJ88106.1"/>
    <property type="molecule type" value="Genomic_DNA"/>
</dbReference>
<dbReference type="GeneID" id="34460451"/>
<dbReference type="OrthoDB" id="406508at2759"/>
<keyword evidence="5" id="KW-1185">Reference proteome</keyword>
<organism evidence="4 5">
    <name type="scientific">Aspergillus glaucus CBS 516.65</name>
    <dbReference type="NCBI Taxonomy" id="1160497"/>
    <lineage>
        <taxon>Eukaryota</taxon>
        <taxon>Fungi</taxon>
        <taxon>Dikarya</taxon>
        <taxon>Ascomycota</taxon>
        <taxon>Pezizomycotina</taxon>
        <taxon>Eurotiomycetes</taxon>
        <taxon>Eurotiomycetidae</taxon>
        <taxon>Eurotiales</taxon>
        <taxon>Aspergillaceae</taxon>
        <taxon>Aspergillus</taxon>
        <taxon>Aspergillus subgen. Aspergillus</taxon>
    </lineage>
</organism>
<dbReference type="InterPro" id="IPR041402">
    <property type="entry name" value="B_solenoid_dext"/>
</dbReference>
<evidence type="ECO:0000313" key="5">
    <source>
        <dbReference type="Proteomes" id="UP000184300"/>
    </source>
</evidence>